<evidence type="ECO:0000256" key="2">
    <source>
        <dbReference type="ARBA" id="ARBA00015553"/>
    </source>
</evidence>
<dbReference type="GO" id="GO:0006281">
    <property type="term" value="P:DNA repair"/>
    <property type="evidence" value="ECO:0007669"/>
    <property type="project" value="InterPro"/>
</dbReference>
<dbReference type="OrthoDB" id="110850at2"/>
<organism evidence="8 9">
    <name type="scientific">Granulicella sibirica</name>
    <dbReference type="NCBI Taxonomy" id="2479048"/>
    <lineage>
        <taxon>Bacteria</taxon>
        <taxon>Pseudomonadati</taxon>
        <taxon>Acidobacteriota</taxon>
        <taxon>Terriglobia</taxon>
        <taxon>Terriglobales</taxon>
        <taxon>Acidobacteriaceae</taxon>
        <taxon>Granulicella</taxon>
    </lineage>
</organism>
<evidence type="ECO:0000256" key="3">
    <source>
        <dbReference type="ARBA" id="ARBA00022741"/>
    </source>
</evidence>
<evidence type="ECO:0000256" key="6">
    <source>
        <dbReference type="SAM" id="MobiDB-lite"/>
    </source>
</evidence>
<feature type="region of interest" description="Disordered" evidence="6">
    <location>
        <begin position="234"/>
        <end position="254"/>
    </location>
</feature>
<dbReference type="GO" id="GO:0006310">
    <property type="term" value="P:DNA recombination"/>
    <property type="evidence" value="ECO:0007669"/>
    <property type="project" value="UniProtKB-KW"/>
</dbReference>
<evidence type="ECO:0000259" key="7">
    <source>
        <dbReference type="Pfam" id="PF00154"/>
    </source>
</evidence>
<evidence type="ECO:0000256" key="1">
    <source>
        <dbReference type="ARBA" id="ARBA00009391"/>
    </source>
</evidence>
<dbReference type="InterPro" id="IPR049428">
    <property type="entry name" value="RecA-like_N"/>
</dbReference>
<dbReference type="Gene3D" id="3.40.50.300">
    <property type="entry name" value="P-loop containing nucleotide triphosphate hydrolases"/>
    <property type="match status" value="1"/>
</dbReference>
<sequence length="423" mass="44531">MSAAGALKVQIESKLARRIPGALTPAPRTIREVTATGIADLDAMLEGGLPMGAITEFVGQASSGRTTAAMAFCARTIAEGKVCAWVDVEDSFCPESAEANGVGLSQVLWVRCGKGEVVSEGRTYELAAQTGGNKDLRSRMPTGGGGGRHPRSEIRGLEGAVEKLLQSSRFSKGTGMGKPGTPGALNRTIWPQGACRIASVCAEGTLPPQRAGSKGYEESAGRVIALRPVVRNEQVNSDRAPKRRGETLSAEREATGASVQAARENAVVGPVGEPKIVKYTGKPWGRLDQALRAVDLLLQAGGFGAIVLDLGDVAVEFADRIPLATWFRYRTAADHSRTTLVVLTQRSDGKSCAGSSAGLVVRFEGMEAWAELGTVMAWMQFGAESARQRFAVARPVSIAGGKTPVRAAWECAAGWAGNRRVRA</sequence>
<keyword evidence="3" id="KW-0547">Nucleotide-binding</keyword>
<dbReference type="PANTHER" id="PTHR45900">
    <property type="entry name" value="RECA"/>
    <property type="match status" value="1"/>
</dbReference>
<dbReference type="PANTHER" id="PTHR45900:SF1">
    <property type="entry name" value="MITOCHONDRIAL DNA REPAIR PROTEIN RECA HOMOLOG-RELATED"/>
    <property type="match status" value="1"/>
</dbReference>
<dbReference type="AlphaFoldDB" id="A0A4Q0SXS7"/>
<keyword evidence="5" id="KW-0233">DNA recombination</keyword>
<keyword evidence="9" id="KW-1185">Reference proteome</keyword>
<feature type="domain" description="RecA-like N-terminal" evidence="7">
    <location>
        <begin position="32"/>
        <end position="116"/>
    </location>
</feature>
<dbReference type="InterPro" id="IPR027417">
    <property type="entry name" value="P-loop_NTPase"/>
</dbReference>
<evidence type="ECO:0000313" key="9">
    <source>
        <dbReference type="Proteomes" id="UP000289437"/>
    </source>
</evidence>
<proteinExistence type="inferred from homology"/>
<reference evidence="9" key="2">
    <citation type="submission" date="2019-02" db="EMBL/GenBank/DDBJ databases">
        <title>Granulicella sibirica sp. nov., a psychrotolerant acidobacterium isolated from an organic soil layer in forested tundra, West Siberia.</title>
        <authorList>
            <person name="Oshkin I.Y."/>
            <person name="Kulichevskaya I.S."/>
            <person name="Rijpstra W.I.C."/>
            <person name="Sinninghe Damste J.S."/>
            <person name="Rakitin A.L."/>
            <person name="Ravin N.V."/>
            <person name="Dedysh S.N."/>
        </authorList>
    </citation>
    <scope>NUCLEOTIDE SEQUENCE [LARGE SCALE GENOMIC DNA]</scope>
    <source>
        <strain evidence="9">AF10</strain>
    </source>
</reference>
<name>A0A4Q0SXS7_9BACT</name>
<reference evidence="8 9" key="1">
    <citation type="submission" date="2018-11" db="EMBL/GenBank/DDBJ databases">
        <authorList>
            <person name="Mardanov A.V."/>
            <person name="Ravin N.V."/>
            <person name="Dedysh S.N."/>
        </authorList>
    </citation>
    <scope>NUCLEOTIDE SEQUENCE [LARGE SCALE GENOMIC DNA]</scope>
    <source>
        <strain evidence="8 9">AF10</strain>
    </source>
</reference>
<dbReference type="EMBL" id="RDSM01000002">
    <property type="protein sequence ID" value="RXH55965.1"/>
    <property type="molecule type" value="Genomic_DNA"/>
</dbReference>
<evidence type="ECO:0000313" key="8">
    <source>
        <dbReference type="EMBL" id="RXH55965.1"/>
    </source>
</evidence>
<gene>
    <name evidence="8" type="ORF">GRAN_2822</name>
</gene>
<dbReference type="SUPFAM" id="SSF52540">
    <property type="entry name" value="P-loop containing nucleoside triphosphate hydrolases"/>
    <property type="match status" value="1"/>
</dbReference>
<dbReference type="RefSeq" id="WP_128913518.1">
    <property type="nucleotide sequence ID" value="NZ_RDSM01000002.1"/>
</dbReference>
<evidence type="ECO:0000256" key="5">
    <source>
        <dbReference type="ARBA" id="ARBA00023172"/>
    </source>
</evidence>
<dbReference type="Proteomes" id="UP000289437">
    <property type="component" value="Unassembled WGS sequence"/>
</dbReference>
<keyword evidence="4" id="KW-0067">ATP-binding</keyword>
<accession>A0A4Q0SXS7</accession>
<feature type="compositionally biased region" description="Basic and acidic residues" evidence="6">
    <location>
        <begin position="239"/>
        <end position="254"/>
    </location>
</feature>
<comment type="similarity">
    <text evidence="1">Belongs to the RecA family.</text>
</comment>
<feature type="region of interest" description="Disordered" evidence="6">
    <location>
        <begin position="133"/>
        <end position="153"/>
    </location>
</feature>
<dbReference type="Pfam" id="PF00154">
    <property type="entry name" value="RecA_N"/>
    <property type="match status" value="1"/>
</dbReference>
<evidence type="ECO:0000256" key="4">
    <source>
        <dbReference type="ARBA" id="ARBA00022840"/>
    </source>
</evidence>
<dbReference type="InterPro" id="IPR013765">
    <property type="entry name" value="DNA_recomb/repair_RecA"/>
</dbReference>
<comment type="caution">
    <text evidence="8">The sequence shown here is derived from an EMBL/GenBank/DDBJ whole genome shotgun (WGS) entry which is preliminary data.</text>
</comment>
<protein>
    <recommendedName>
        <fullName evidence="2">Protein RecA</fullName>
    </recommendedName>
</protein>
<dbReference type="GO" id="GO:0003697">
    <property type="term" value="F:single-stranded DNA binding"/>
    <property type="evidence" value="ECO:0007669"/>
    <property type="project" value="InterPro"/>
</dbReference>
<dbReference type="GO" id="GO:0005524">
    <property type="term" value="F:ATP binding"/>
    <property type="evidence" value="ECO:0007669"/>
    <property type="project" value="UniProtKB-KW"/>
</dbReference>